<dbReference type="RefSeq" id="WP_105001073.1">
    <property type="nucleotide sequence ID" value="NZ_MQVX01000001.1"/>
</dbReference>
<dbReference type="SUPFAM" id="SSF53335">
    <property type="entry name" value="S-adenosyl-L-methionine-dependent methyltransferases"/>
    <property type="match status" value="1"/>
</dbReference>
<dbReference type="InterPro" id="IPR004398">
    <property type="entry name" value="RNA_MeTrfase_RsmD"/>
</dbReference>
<dbReference type="PANTHER" id="PTHR43542:SF1">
    <property type="entry name" value="METHYLTRANSFERASE"/>
    <property type="match status" value="1"/>
</dbReference>
<dbReference type="PROSITE" id="PS00092">
    <property type="entry name" value="N6_MTASE"/>
    <property type="match status" value="1"/>
</dbReference>
<name>A0A2S7T6X4_9FLAO</name>
<evidence type="ECO:0000313" key="4">
    <source>
        <dbReference type="Proteomes" id="UP000239366"/>
    </source>
</evidence>
<dbReference type="InterPro" id="IPR029063">
    <property type="entry name" value="SAM-dependent_MTases_sf"/>
</dbReference>
<dbReference type="InterPro" id="IPR002052">
    <property type="entry name" value="DNA_methylase_N6_adenine_CS"/>
</dbReference>
<sequence length="181" mass="20755">MRIISGVHKGRRLQAPKKLPIRPTTDMAKEGLFNFLQHRYHIQEARVLDLFAGSGNIAYEFASRGAELVTAVDQHNGCIQYIHKTTKELDLPITPIRSSAMVYLQKNRYPMDFVFADPPYDFDKDILLQLVESVMNTENPVLAEEGCFILEHRPQIDFEDAPGFFESRKYGSSVFSFFTHP</sequence>
<dbReference type="Pfam" id="PF03602">
    <property type="entry name" value="Cons_hypoth95"/>
    <property type="match status" value="1"/>
</dbReference>
<gene>
    <name evidence="3" type="ORF">BST99_06460</name>
</gene>
<protein>
    <submittedName>
        <fullName evidence="3">16S rRNA (Guanine(966)-N(2))-methyltransferase RsmD</fullName>
    </submittedName>
</protein>
<keyword evidence="1 3" id="KW-0489">Methyltransferase</keyword>
<dbReference type="AlphaFoldDB" id="A0A2S7T6X4"/>
<accession>A0A2S7T6X4</accession>
<evidence type="ECO:0000256" key="2">
    <source>
        <dbReference type="ARBA" id="ARBA00022679"/>
    </source>
</evidence>
<dbReference type="Gene3D" id="3.40.50.150">
    <property type="entry name" value="Vaccinia Virus protein VP39"/>
    <property type="match status" value="1"/>
</dbReference>
<reference evidence="4" key="1">
    <citation type="submission" date="2016-11" db="EMBL/GenBank/DDBJ databases">
        <title>Trade-off between light-utilization and light-protection in marine flavobacteria.</title>
        <authorList>
            <person name="Kumagai Y."/>
            <person name="Yoshizawa S."/>
            <person name="Kogure K."/>
        </authorList>
    </citation>
    <scope>NUCLEOTIDE SEQUENCE [LARGE SCALE GENOMIC DNA]</scope>
    <source>
        <strain evidence="4">SG-18</strain>
    </source>
</reference>
<dbReference type="PANTHER" id="PTHR43542">
    <property type="entry name" value="METHYLTRANSFERASE"/>
    <property type="match status" value="1"/>
</dbReference>
<evidence type="ECO:0000313" key="3">
    <source>
        <dbReference type="EMBL" id="PQJ15424.1"/>
    </source>
</evidence>
<dbReference type="EMBL" id="MQVX01000001">
    <property type="protein sequence ID" value="PQJ15424.1"/>
    <property type="molecule type" value="Genomic_DNA"/>
</dbReference>
<comment type="caution">
    <text evidence="3">The sequence shown here is derived from an EMBL/GenBank/DDBJ whole genome shotgun (WGS) entry which is preliminary data.</text>
</comment>
<proteinExistence type="predicted"/>
<dbReference type="GO" id="GO:0031167">
    <property type="term" value="P:rRNA methylation"/>
    <property type="evidence" value="ECO:0007669"/>
    <property type="project" value="InterPro"/>
</dbReference>
<organism evidence="3 4">
    <name type="scientific">Aureicoccus marinus</name>
    <dbReference type="NCBI Taxonomy" id="754435"/>
    <lineage>
        <taxon>Bacteria</taxon>
        <taxon>Pseudomonadati</taxon>
        <taxon>Bacteroidota</taxon>
        <taxon>Flavobacteriia</taxon>
        <taxon>Flavobacteriales</taxon>
        <taxon>Flavobacteriaceae</taxon>
        <taxon>Aureicoccus</taxon>
    </lineage>
</organism>
<dbReference type="PIRSF" id="PIRSF004553">
    <property type="entry name" value="CHP00095"/>
    <property type="match status" value="1"/>
</dbReference>
<dbReference type="GO" id="GO:0003676">
    <property type="term" value="F:nucleic acid binding"/>
    <property type="evidence" value="ECO:0007669"/>
    <property type="project" value="InterPro"/>
</dbReference>
<dbReference type="CDD" id="cd02440">
    <property type="entry name" value="AdoMet_MTases"/>
    <property type="match status" value="1"/>
</dbReference>
<keyword evidence="2 3" id="KW-0808">Transferase</keyword>
<keyword evidence="4" id="KW-1185">Reference proteome</keyword>
<dbReference type="Proteomes" id="UP000239366">
    <property type="component" value="Unassembled WGS sequence"/>
</dbReference>
<dbReference type="GO" id="GO:0008168">
    <property type="term" value="F:methyltransferase activity"/>
    <property type="evidence" value="ECO:0007669"/>
    <property type="project" value="UniProtKB-KW"/>
</dbReference>
<dbReference type="OrthoDB" id="9803017at2"/>
<evidence type="ECO:0000256" key="1">
    <source>
        <dbReference type="ARBA" id="ARBA00022603"/>
    </source>
</evidence>